<dbReference type="InterPro" id="IPR000073">
    <property type="entry name" value="AB_hydrolase_1"/>
</dbReference>
<dbReference type="EMBL" id="JBHSXX010000001">
    <property type="protein sequence ID" value="MFC6870161.1"/>
    <property type="molecule type" value="Genomic_DNA"/>
</dbReference>
<dbReference type="InterPro" id="IPR029058">
    <property type="entry name" value="AB_hydrolase_fold"/>
</dbReference>
<keyword evidence="3" id="KW-0378">Hydrolase</keyword>
<evidence type="ECO:0000313" key="4">
    <source>
        <dbReference type="Proteomes" id="UP001596337"/>
    </source>
</evidence>
<comment type="caution">
    <text evidence="3">The sequence shown here is derived from an EMBL/GenBank/DDBJ whole genome shotgun (WGS) entry which is preliminary data.</text>
</comment>
<gene>
    <name evidence="3" type="ORF">ACFQGD_23760</name>
</gene>
<evidence type="ECO:0000259" key="2">
    <source>
        <dbReference type="Pfam" id="PF00561"/>
    </source>
</evidence>
<accession>A0ABW2C495</accession>
<name>A0ABW2C495_9PSEU</name>
<feature type="region of interest" description="Disordered" evidence="1">
    <location>
        <begin position="138"/>
        <end position="242"/>
    </location>
</feature>
<dbReference type="Proteomes" id="UP001596337">
    <property type="component" value="Unassembled WGS sequence"/>
</dbReference>
<feature type="domain" description="AB hydrolase-1" evidence="2">
    <location>
        <begin position="65"/>
        <end position="129"/>
    </location>
</feature>
<feature type="compositionally biased region" description="Gly residues" evidence="1">
    <location>
        <begin position="174"/>
        <end position="190"/>
    </location>
</feature>
<feature type="compositionally biased region" description="Basic residues" evidence="1">
    <location>
        <begin position="197"/>
        <end position="210"/>
    </location>
</feature>
<proteinExistence type="predicted"/>
<dbReference type="Pfam" id="PF00561">
    <property type="entry name" value="Abhydrolase_1"/>
    <property type="match status" value="1"/>
</dbReference>
<protein>
    <submittedName>
        <fullName evidence="3">Alpha/beta fold hydrolase</fullName>
    </submittedName>
</protein>
<dbReference type="GO" id="GO:0016787">
    <property type="term" value="F:hydrolase activity"/>
    <property type="evidence" value="ECO:0007669"/>
    <property type="project" value="UniProtKB-KW"/>
</dbReference>
<sequence>MGRSADAVVRCASRRCVHGLSNRGEGVVIMPAPAKASQGSDAQLAFSVVNGVRLAHVDTGGTGDPLVLVHGSWGSHHNWDAVVPELAHRFRVVAYDRRGHSDSDCPLGQGSFADDVADLAALIETLDLAPRVDGRELRRGRHHAQTRGRATGAVAGDHGARATAVVAARRGKPGGRGVGGGREGTVGGGVAPDRGGRPRWRGRAVRRSGRSRSGELGADAGGDAADDDPQRADEVRRLRRLS</sequence>
<evidence type="ECO:0000313" key="3">
    <source>
        <dbReference type="EMBL" id="MFC6870161.1"/>
    </source>
</evidence>
<evidence type="ECO:0000256" key="1">
    <source>
        <dbReference type="SAM" id="MobiDB-lite"/>
    </source>
</evidence>
<reference evidence="4" key="1">
    <citation type="journal article" date="2019" name="Int. J. Syst. Evol. Microbiol.">
        <title>The Global Catalogue of Microorganisms (GCM) 10K type strain sequencing project: providing services to taxonomists for standard genome sequencing and annotation.</title>
        <authorList>
            <consortium name="The Broad Institute Genomics Platform"/>
            <consortium name="The Broad Institute Genome Sequencing Center for Infectious Disease"/>
            <person name="Wu L."/>
            <person name="Ma J."/>
        </authorList>
    </citation>
    <scope>NUCLEOTIDE SEQUENCE [LARGE SCALE GENOMIC DNA]</scope>
    <source>
        <strain evidence="4">KCTC 32255</strain>
    </source>
</reference>
<dbReference type="SUPFAM" id="SSF53474">
    <property type="entry name" value="alpha/beta-Hydrolases"/>
    <property type="match status" value="1"/>
</dbReference>
<keyword evidence="4" id="KW-1185">Reference proteome</keyword>
<dbReference type="Gene3D" id="3.40.50.1820">
    <property type="entry name" value="alpha/beta hydrolase"/>
    <property type="match status" value="1"/>
</dbReference>
<dbReference type="RefSeq" id="WP_390183593.1">
    <property type="nucleotide sequence ID" value="NZ_BAABLA010000084.1"/>
</dbReference>
<organism evidence="3 4">
    <name type="scientific">Haloechinothrix salitolerans</name>
    <dbReference type="NCBI Taxonomy" id="926830"/>
    <lineage>
        <taxon>Bacteria</taxon>
        <taxon>Bacillati</taxon>
        <taxon>Actinomycetota</taxon>
        <taxon>Actinomycetes</taxon>
        <taxon>Pseudonocardiales</taxon>
        <taxon>Pseudonocardiaceae</taxon>
        <taxon>Haloechinothrix</taxon>
    </lineage>
</organism>